<accession>A0A0F9UKL4</accession>
<comment type="caution">
    <text evidence="1">The sequence shown here is derived from an EMBL/GenBank/DDBJ whole genome shotgun (WGS) entry which is preliminary data.</text>
</comment>
<name>A0A0F9UKL4_9ZZZZ</name>
<dbReference type="SUPFAM" id="SSF48695">
    <property type="entry name" value="Multiheme cytochromes"/>
    <property type="match status" value="1"/>
</dbReference>
<evidence type="ECO:0000313" key="1">
    <source>
        <dbReference type="EMBL" id="KKN54143.1"/>
    </source>
</evidence>
<dbReference type="AlphaFoldDB" id="A0A0F9UKL4"/>
<gene>
    <name evidence="1" type="ORF">LCGC14_0595440</name>
</gene>
<sequence length="231" mass="27355">MEIKLEDINSKKVKPSRQALYNDGKLKECGKCHKLKIYAEFGLKSGGLRSICKHCKQINDAFDYYRNKFLIVMNLINKQQKGKCIKCSTNFTFLPILDFHHPKPELKQTTWRKNRRKNWKIILSLFEKEEVVILCKNCHSKENTKIFNEFKGVILKDNLFKFKAEAINEIVLEYVKKSKLKNIKNYKFRVIEWIKKRSVIEQLYNGKCIGCENVSVMKNLPALDFHHRSKH</sequence>
<protein>
    <submittedName>
        <fullName evidence="1">Uncharacterized protein</fullName>
    </submittedName>
</protein>
<reference evidence="1" key="1">
    <citation type="journal article" date="2015" name="Nature">
        <title>Complex archaea that bridge the gap between prokaryotes and eukaryotes.</title>
        <authorList>
            <person name="Spang A."/>
            <person name="Saw J.H."/>
            <person name="Jorgensen S.L."/>
            <person name="Zaremba-Niedzwiedzka K."/>
            <person name="Martijn J."/>
            <person name="Lind A.E."/>
            <person name="van Eijk R."/>
            <person name="Schleper C."/>
            <person name="Guy L."/>
            <person name="Ettema T.J."/>
        </authorList>
    </citation>
    <scope>NUCLEOTIDE SEQUENCE</scope>
</reference>
<proteinExistence type="predicted"/>
<dbReference type="EMBL" id="LAZR01000941">
    <property type="protein sequence ID" value="KKN54143.1"/>
    <property type="molecule type" value="Genomic_DNA"/>
</dbReference>
<organism evidence="1">
    <name type="scientific">marine sediment metagenome</name>
    <dbReference type="NCBI Taxonomy" id="412755"/>
    <lineage>
        <taxon>unclassified sequences</taxon>
        <taxon>metagenomes</taxon>
        <taxon>ecological metagenomes</taxon>
    </lineage>
</organism>
<dbReference type="InterPro" id="IPR036280">
    <property type="entry name" value="Multihaem_cyt_sf"/>
</dbReference>